<accession>A0ACB0KW13</accession>
<dbReference type="EMBL" id="CASHSV030000311">
    <property type="protein sequence ID" value="CAJ2659432.1"/>
    <property type="molecule type" value="Genomic_DNA"/>
</dbReference>
<evidence type="ECO:0000313" key="1">
    <source>
        <dbReference type="EMBL" id="CAJ2659432.1"/>
    </source>
</evidence>
<reference evidence="1" key="1">
    <citation type="submission" date="2023-10" db="EMBL/GenBank/DDBJ databases">
        <authorList>
            <person name="Rodriguez Cubillos JULIANA M."/>
            <person name="De Vega J."/>
        </authorList>
    </citation>
    <scope>NUCLEOTIDE SEQUENCE</scope>
</reference>
<gene>
    <name evidence="1" type="ORF">MILVUS5_LOCUS25612</name>
</gene>
<protein>
    <submittedName>
        <fullName evidence="1">Uncharacterized protein</fullName>
    </submittedName>
</protein>
<evidence type="ECO:0000313" key="2">
    <source>
        <dbReference type="Proteomes" id="UP001177021"/>
    </source>
</evidence>
<sequence>MTFGEKIVSDQDAAYDATTSAAHVDVCAPVVPDSPDKSVLPDNEKCTETTIPGDVTSQDKGETENVSDTRETSVIDVESLKSKGTPVTRAGITRRLRSSTGKGVATPSEATKATFGPKKQWSKVTVASENKKKTLKRKTISFSDSDYEEDQDAEASPAASSQKSSKRRRMPPNIPSVPIDNISFHCVENADRWKFVVKRRLAVERNISEEFLKCQDIMNLINEAGLIKTVYELGKCYEKLTREFLVNIPADCDNPLSSEYLKVYM</sequence>
<dbReference type="Proteomes" id="UP001177021">
    <property type="component" value="Unassembled WGS sequence"/>
</dbReference>
<proteinExistence type="predicted"/>
<name>A0ACB0KW13_TRIPR</name>
<keyword evidence="2" id="KW-1185">Reference proteome</keyword>
<organism evidence="1 2">
    <name type="scientific">Trifolium pratense</name>
    <name type="common">Red clover</name>
    <dbReference type="NCBI Taxonomy" id="57577"/>
    <lineage>
        <taxon>Eukaryota</taxon>
        <taxon>Viridiplantae</taxon>
        <taxon>Streptophyta</taxon>
        <taxon>Embryophyta</taxon>
        <taxon>Tracheophyta</taxon>
        <taxon>Spermatophyta</taxon>
        <taxon>Magnoliopsida</taxon>
        <taxon>eudicotyledons</taxon>
        <taxon>Gunneridae</taxon>
        <taxon>Pentapetalae</taxon>
        <taxon>rosids</taxon>
        <taxon>fabids</taxon>
        <taxon>Fabales</taxon>
        <taxon>Fabaceae</taxon>
        <taxon>Papilionoideae</taxon>
        <taxon>50 kb inversion clade</taxon>
        <taxon>NPAAA clade</taxon>
        <taxon>Hologalegina</taxon>
        <taxon>IRL clade</taxon>
        <taxon>Trifolieae</taxon>
        <taxon>Trifolium</taxon>
    </lineage>
</organism>
<comment type="caution">
    <text evidence="1">The sequence shown here is derived from an EMBL/GenBank/DDBJ whole genome shotgun (WGS) entry which is preliminary data.</text>
</comment>